<sequence>MDSPPDRHPDHRQKLNKITFSGLPDRVSGSPHLAGLRQSEREAYECIQEFLEQGQLLEMDKLKFLSAVDTLSGAVHAQANGNMDDFFPKTVLAEKITKLILEESTEALVSTVRQQAMLCVVALSQVNPPLHLSQKLDLATAGISSIIPLPLIMPSLDRKESASLYLQVLPLPILRPLAPPRAGSCSHTTHILLSQALCFSSFTRASVSGGDSLRISPQVLGNYWPIDLVKPSREFSA</sequence>
<keyword evidence="2" id="KW-1185">Reference proteome</keyword>
<evidence type="ECO:0000313" key="2">
    <source>
        <dbReference type="Proteomes" id="UP001652663"/>
    </source>
</evidence>
<organism evidence="2 3">
    <name type="scientific">Bos indicus</name>
    <name type="common">Zebu</name>
    <dbReference type="NCBI Taxonomy" id="9915"/>
    <lineage>
        <taxon>Eukaryota</taxon>
        <taxon>Metazoa</taxon>
        <taxon>Chordata</taxon>
        <taxon>Craniata</taxon>
        <taxon>Vertebrata</taxon>
        <taxon>Euteleostomi</taxon>
        <taxon>Mammalia</taxon>
        <taxon>Eutheria</taxon>
        <taxon>Laurasiatheria</taxon>
        <taxon>Artiodactyla</taxon>
        <taxon>Ruminantia</taxon>
        <taxon>Pecora</taxon>
        <taxon>Bovidae</taxon>
        <taxon>Bovinae</taxon>
        <taxon>Bos</taxon>
    </lineage>
</organism>
<dbReference type="PANTHER" id="PTHR23120">
    <property type="entry name" value="MAESTRO-RELATED HEAT DOMAIN-CONTAINING"/>
    <property type="match status" value="1"/>
</dbReference>
<reference evidence="3" key="1">
    <citation type="submission" date="2025-08" db="UniProtKB">
        <authorList>
            <consortium name="RefSeq"/>
        </authorList>
    </citation>
    <scope>IDENTIFICATION</scope>
    <source>
        <tissue evidence="3">Blood</tissue>
    </source>
</reference>
<name>A0ABM4QKD7_BOSIN</name>
<dbReference type="Proteomes" id="UP001652663">
    <property type="component" value="Chromosome 16"/>
</dbReference>
<evidence type="ECO:0000259" key="1">
    <source>
        <dbReference type="Pfam" id="PF23210"/>
    </source>
</evidence>
<proteinExistence type="predicted"/>
<accession>A0ABM4QKD7</accession>
<dbReference type="InterPro" id="IPR045206">
    <property type="entry name" value="Maestro_heat-like_prot"/>
</dbReference>
<protein>
    <recommendedName>
        <fullName evidence="1">MROH2B-like HEAT-repeats domain-containing protein</fullName>
    </recommendedName>
</protein>
<dbReference type="GeneID" id="139176272"/>
<evidence type="ECO:0000313" key="3">
    <source>
        <dbReference type="RefSeq" id="XP_070623770.1"/>
    </source>
</evidence>
<dbReference type="InterPro" id="IPR055408">
    <property type="entry name" value="HEAT_MROH2B-like"/>
</dbReference>
<feature type="domain" description="MROH2B-like HEAT-repeats" evidence="1">
    <location>
        <begin position="47"/>
        <end position="169"/>
    </location>
</feature>
<dbReference type="RefSeq" id="XP_070623770.1">
    <property type="nucleotide sequence ID" value="XM_070767669.1"/>
</dbReference>
<gene>
    <name evidence="3" type="primary">LOC139176272</name>
</gene>
<dbReference type="PANTHER" id="PTHR23120:SF42">
    <property type="entry name" value="MAESTRO HEAT-LIKE REPEAT FAMILY MEMBER 3"/>
    <property type="match status" value="1"/>
</dbReference>
<dbReference type="Pfam" id="PF23210">
    <property type="entry name" value="HEAT_Maestro_2"/>
    <property type="match status" value="1"/>
</dbReference>